<evidence type="ECO:0000313" key="3">
    <source>
        <dbReference type="Proteomes" id="UP001501447"/>
    </source>
</evidence>
<accession>A0ABN3QI09</accession>
<evidence type="ECO:0000313" key="2">
    <source>
        <dbReference type="EMBL" id="GAA2626994.1"/>
    </source>
</evidence>
<name>A0ABN3QI09_9ACTN</name>
<evidence type="ECO:0008006" key="4">
    <source>
        <dbReference type="Google" id="ProtNLM"/>
    </source>
</evidence>
<dbReference type="Proteomes" id="UP001501447">
    <property type="component" value="Unassembled WGS sequence"/>
</dbReference>
<feature type="transmembrane region" description="Helical" evidence="1">
    <location>
        <begin position="77"/>
        <end position="99"/>
    </location>
</feature>
<feature type="transmembrane region" description="Helical" evidence="1">
    <location>
        <begin position="151"/>
        <end position="177"/>
    </location>
</feature>
<proteinExistence type="predicted"/>
<evidence type="ECO:0000256" key="1">
    <source>
        <dbReference type="SAM" id="Phobius"/>
    </source>
</evidence>
<protein>
    <recommendedName>
        <fullName evidence="4">Integral membrane protein</fullName>
    </recommendedName>
</protein>
<keyword evidence="1" id="KW-0812">Transmembrane</keyword>
<feature type="transmembrane region" description="Helical" evidence="1">
    <location>
        <begin position="46"/>
        <end position="65"/>
    </location>
</feature>
<keyword evidence="1" id="KW-1133">Transmembrane helix</keyword>
<keyword evidence="3" id="KW-1185">Reference proteome</keyword>
<gene>
    <name evidence="2" type="ORF">GCM10009863_47370</name>
</gene>
<keyword evidence="1" id="KW-0472">Membrane</keyword>
<reference evidence="2 3" key="1">
    <citation type="journal article" date="2019" name="Int. J. Syst. Evol. Microbiol.">
        <title>The Global Catalogue of Microorganisms (GCM) 10K type strain sequencing project: providing services to taxonomists for standard genome sequencing and annotation.</title>
        <authorList>
            <consortium name="The Broad Institute Genomics Platform"/>
            <consortium name="The Broad Institute Genome Sequencing Center for Infectious Disease"/>
            <person name="Wu L."/>
            <person name="Ma J."/>
        </authorList>
    </citation>
    <scope>NUCLEOTIDE SEQUENCE [LARGE SCALE GENOMIC DNA]</scope>
    <source>
        <strain evidence="2 3">JCM 16373</strain>
    </source>
</reference>
<feature type="transmembrane region" description="Helical" evidence="1">
    <location>
        <begin position="111"/>
        <end position="131"/>
    </location>
</feature>
<organism evidence="2 3">
    <name type="scientific">Streptomyces axinellae</name>
    <dbReference type="NCBI Taxonomy" id="552788"/>
    <lineage>
        <taxon>Bacteria</taxon>
        <taxon>Bacillati</taxon>
        <taxon>Actinomycetota</taxon>
        <taxon>Actinomycetes</taxon>
        <taxon>Kitasatosporales</taxon>
        <taxon>Streptomycetaceae</taxon>
        <taxon>Streptomyces</taxon>
    </lineage>
</organism>
<sequence>MRRAGPLRRLGRVVGPVPVGRRIFLPSRPGRVEDARVARIQKMRTLVGLAAFSFVALSYRLAGTLKDVAEDRFDQSWYSILALAVTLPLVIAALAAFALPARRRELLRRALGPLGAMFAIFAGMVVFPASVLTGFSAGRFAVNPFMTVVTAIGLLFTVAWVLPFVIYGVAMSLVHVFRSADIHETVPPLVAMTVVWEMLLVDLVTGAYEGVPEALRVVMLLGAPVSVTLVGMWELRRLRLHYNLRLRGALMRDMR</sequence>
<comment type="caution">
    <text evidence="2">The sequence shown here is derived from an EMBL/GenBank/DDBJ whole genome shotgun (WGS) entry which is preliminary data.</text>
</comment>
<feature type="transmembrane region" description="Helical" evidence="1">
    <location>
        <begin position="189"/>
        <end position="208"/>
    </location>
</feature>
<feature type="transmembrane region" description="Helical" evidence="1">
    <location>
        <begin position="214"/>
        <end position="235"/>
    </location>
</feature>
<dbReference type="EMBL" id="BAAARJ010000016">
    <property type="protein sequence ID" value="GAA2626994.1"/>
    <property type="molecule type" value="Genomic_DNA"/>
</dbReference>